<accession>A0ABT8SI87</accession>
<name>A0ABT8SI87_9CAUL</name>
<reference evidence="9" key="1">
    <citation type="submission" date="2023-07" db="EMBL/GenBank/DDBJ databases">
        <title>Brevundimonas soil sp. nov., isolated from the soil of chemical plant.</title>
        <authorList>
            <person name="Wu N."/>
        </authorList>
    </citation>
    <scope>NUCLEOTIDE SEQUENCE</scope>
    <source>
        <strain evidence="9">XZ-24</strain>
    </source>
</reference>
<dbReference type="Gene3D" id="3.40.630.10">
    <property type="entry name" value="Zn peptidases"/>
    <property type="match status" value="2"/>
</dbReference>
<keyword evidence="10" id="KW-1185">Reference proteome</keyword>
<dbReference type="EMBL" id="JAUKTR010000001">
    <property type="protein sequence ID" value="MDO1558282.1"/>
    <property type="molecule type" value="Genomic_DNA"/>
</dbReference>
<keyword evidence="2" id="KW-0645">Protease</keyword>
<evidence type="ECO:0000256" key="1">
    <source>
        <dbReference type="ARBA" id="ARBA00022438"/>
    </source>
</evidence>
<dbReference type="Pfam" id="PF04389">
    <property type="entry name" value="Peptidase_M28"/>
    <property type="match status" value="1"/>
</dbReference>
<feature type="domain" description="Peptidase M28" evidence="8">
    <location>
        <begin position="297"/>
        <end position="504"/>
    </location>
</feature>
<protein>
    <submittedName>
        <fullName evidence="9">M28 family metallopeptidase</fullName>
    </submittedName>
</protein>
<dbReference type="Gene3D" id="3.50.30.30">
    <property type="match status" value="1"/>
</dbReference>
<organism evidence="9 10">
    <name type="scientific">Peiella sedimenti</name>
    <dbReference type="NCBI Taxonomy" id="3061083"/>
    <lineage>
        <taxon>Bacteria</taxon>
        <taxon>Pseudomonadati</taxon>
        <taxon>Pseudomonadota</taxon>
        <taxon>Alphaproteobacteria</taxon>
        <taxon>Caulobacterales</taxon>
        <taxon>Caulobacteraceae</taxon>
        <taxon>Peiella</taxon>
    </lineage>
</organism>
<keyword evidence="3" id="KW-0479">Metal-binding</keyword>
<evidence type="ECO:0000256" key="3">
    <source>
        <dbReference type="ARBA" id="ARBA00022723"/>
    </source>
</evidence>
<sequence length="548" mass="60292">MRRSTLLLSSLSAAVLISGAALAQEFQISEARMNEDTRILASDEFEGRGVATPGEQRTIEYIAQQFAAAGLQPGGVDGTWYQPVTLRRFETSNASGALSVGDWTLPLHQGEEAVFSTRRPAEHVHLEDAELVFVGYGINAPERDWNDFKGMDLRGKVLVVLVNDADFEEPELDTFGGRAMTYYGRWTYKYEEAARQGAAGVLIVHETAPASYGWNTVRNSWSQPQFDIVRANPEAERIPLEGWIQLDVARQLFQRAGLDFDALKAQARSRDFRPVTLEGAQLDAMMDVSTETVETRNVVARLEGSTHPEESILYMAHWDHLGVGEPDADGDAIFNGAVDNATGIATLLEIARAFAAGPRPERSIVFLALTAEESGLLGAEYYGANPLYPLETTVAGINMDAMGVWGPTRDLSVIGWGQSDLDQRLERLAASQDRTISPDSTPEAGFFFRSDHFPMAKRGVPMAYAGSGDVLVEGGREAAAAASAAYTRDRYHQVNDEWSPDWNLGGMAQDAELFWRMGLELANSRDWPRWAATSEFGPARTASDDRRR</sequence>
<evidence type="ECO:0000313" key="10">
    <source>
        <dbReference type="Proteomes" id="UP001169063"/>
    </source>
</evidence>
<feature type="signal peptide" evidence="7">
    <location>
        <begin position="1"/>
        <end position="23"/>
    </location>
</feature>
<evidence type="ECO:0000259" key="8">
    <source>
        <dbReference type="Pfam" id="PF04389"/>
    </source>
</evidence>
<keyword evidence="4 7" id="KW-0732">Signal</keyword>
<keyword evidence="6" id="KW-0862">Zinc</keyword>
<feature type="chain" id="PRO_5047492852" evidence="7">
    <location>
        <begin position="24"/>
        <end position="548"/>
    </location>
</feature>
<dbReference type="Proteomes" id="UP001169063">
    <property type="component" value="Unassembled WGS sequence"/>
</dbReference>
<evidence type="ECO:0000256" key="6">
    <source>
        <dbReference type="ARBA" id="ARBA00022833"/>
    </source>
</evidence>
<dbReference type="CDD" id="cd05660">
    <property type="entry name" value="M28_like_PA"/>
    <property type="match status" value="1"/>
</dbReference>
<keyword evidence="5" id="KW-0378">Hydrolase</keyword>
<comment type="caution">
    <text evidence="9">The sequence shown here is derived from an EMBL/GenBank/DDBJ whole genome shotgun (WGS) entry which is preliminary data.</text>
</comment>
<keyword evidence="1" id="KW-0031">Aminopeptidase</keyword>
<dbReference type="InterPro" id="IPR045175">
    <property type="entry name" value="M28_fam"/>
</dbReference>
<dbReference type="CDD" id="cd04821">
    <property type="entry name" value="PA_M28_1_2"/>
    <property type="match status" value="1"/>
</dbReference>
<dbReference type="PANTHER" id="PTHR12147:SF56">
    <property type="entry name" value="AMINOPEPTIDASE YDR415C-RELATED"/>
    <property type="match status" value="1"/>
</dbReference>
<dbReference type="RefSeq" id="WP_302108702.1">
    <property type="nucleotide sequence ID" value="NZ_JAUKTR010000001.1"/>
</dbReference>
<evidence type="ECO:0000313" key="9">
    <source>
        <dbReference type="EMBL" id="MDO1558282.1"/>
    </source>
</evidence>
<dbReference type="PANTHER" id="PTHR12147">
    <property type="entry name" value="METALLOPEPTIDASE M28 FAMILY MEMBER"/>
    <property type="match status" value="1"/>
</dbReference>
<evidence type="ECO:0000256" key="4">
    <source>
        <dbReference type="ARBA" id="ARBA00022729"/>
    </source>
</evidence>
<proteinExistence type="predicted"/>
<gene>
    <name evidence="9" type="ORF">Q0812_02400</name>
</gene>
<dbReference type="InterPro" id="IPR046450">
    <property type="entry name" value="PA_dom_sf"/>
</dbReference>
<evidence type="ECO:0000256" key="2">
    <source>
        <dbReference type="ARBA" id="ARBA00022670"/>
    </source>
</evidence>
<dbReference type="SUPFAM" id="SSF53187">
    <property type="entry name" value="Zn-dependent exopeptidases"/>
    <property type="match status" value="1"/>
</dbReference>
<evidence type="ECO:0000256" key="5">
    <source>
        <dbReference type="ARBA" id="ARBA00022801"/>
    </source>
</evidence>
<dbReference type="InterPro" id="IPR007484">
    <property type="entry name" value="Peptidase_M28"/>
</dbReference>
<evidence type="ECO:0000256" key="7">
    <source>
        <dbReference type="SAM" id="SignalP"/>
    </source>
</evidence>
<dbReference type="SUPFAM" id="SSF52025">
    <property type="entry name" value="PA domain"/>
    <property type="match status" value="1"/>
</dbReference>